<evidence type="ECO:0000256" key="1">
    <source>
        <dbReference type="ARBA" id="ARBA00004496"/>
    </source>
</evidence>
<evidence type="ECO:0000256" key="2">
    <source>
        <dbReference type="ARBA" id="ARBA00022490"/>
    </source>
</evidence>
<dbReference type="GO" id="GO:0005737">
    <property type="term" value="C:cytoplasm"/>
    <property type="evidence" value="ECO:0007669"/>
    <property type="project" value="UniProtKB-SubCell"/>
</dbReference>
<gene>
    <name evidence="6" type="ORF">PGTUg99_027590</name>
</gene>
<keyword evidence="3" id="KW-0433">Leucine-rich repeat</keyword>
<dbReference type="EMBL" id="VDEP01000139">
    <property type="protein sequence ID" value="KAA1128862.1"/>
    <property type="molecule type" value="Genomic_DNA"/>
</dbReference>
<dbReference type="PANTHER" id="PTHR15454">
    <property type="entry name" value="NISCHARIN RELATED"/>
    <property type="match status" value="1"/>
</dbReference>
<accession>A0A5B0RU39</accession>
<feature type="compositionally biased region" description="Basic and acidic residues" evidence="5">
    <location>
        <begin position="291"/>
        <end position="322"/>
    </location>
</feature>
<feature type="region of interest" description="Disordered" evidence="5">
    <location>
        <begin position="252"/>
        <end position="325"/>
    </location>
</feature>
<keyword evidence="2" id="KW-0963">Cytoplasm</keyword>
<dbReference type="InterPro" id="IPR001611">
    <property type="entry name" value="Leu-rich_rpt"/>
</dbReference>
<evidence type="ECO:0000256" key="5">
    <source>
        <dbReference type="SAM" id="MobiDB-lite"/>
    </source>
</evidence>
<dbReference type="SUPFAM" id="SSF52075">
    <property type="entry name" value="Outer arm dynein light chain 1"/>
    <property type="match status" value="1"/>
</dbReference>
<evidence type="ECO:0000256" key="4">
    <source>
        <dbReference type="ARBA" id="ARBA00022737"/>
    </source>
</evidence>
<dbReference type="SMART" id="SM00369">
    <property type="entry name" value="LRR_TYP"/>
    <property type="match status" value="5"/>
</dbReference>
<protein>
    <submittedName>
        <fullName evidence="6">Uncharacterized protein</fullName>
    </submittedName>
</protein>
<feature type="compositionally biased region" description="Polar residues" evidence="5">
    <location>
        <begin position="258"/>
        <end position="275"/>
    </location>
</feature>
<evidence type="ECO:0000313" key="7">
    <source>
        <dbReference type="Proteomes" id="UP000325313"/>
    </source>
</evidence>
<dbReference type="Gene3D" id="3.80.10.10">
    <property type="entry name" value="Ribonuclease Inhibitor"/>
    <property type="match status" value="2"/>
</dbReference>
<feature type="compositionally biased region" description="Low complexity" evidence="5">
    <location>
        <begin position="591"/>
        <end position="603"/>
    </location>
</feature>
<name>A0A5B0RU39_PUCGR</name>
<comment type="caution">
    <text evidence="6">The sequence shown here is derived from an EMBL/GenBank/DDBJ whole genome shotgun (WGS) entry which is preliminary data.</text>
</comment>
<dbReference type="InterPro" id="IPR032675">
    <property type="entry name" value="LRR_dom_sf"/>
</dbReference>
<feature type="region of interest" description="Disordered" evidence="5">
    <location>
        <begin position="756"/>
        <end position="777"/>
    </location>
</feature>
<keyword evidence="4" id="KW-0677">Repeat</keyword>
<dbReference type="PANTHER" id="PTHR15454:SF69">
    <property type="entry name" value="SERINE_THREONINE-PROTEIN KINASE 11-INTERACTING PROTEIN"/>
    <property type="match status" value="1"/>
</dbReference>
<proteinExistence type="predicted"/>
<dbReference type="SMART" id="SM00365">
    <property type="entry name" value="LRR_SD22"/>
    <property type="match status" value="4"/>
</dbReference>
<feature type="region of interest" description="Disordered" evidence="5">
    <location>
        <begin position="514"/>
        <end position="734"/>
    </location>
</feature>
<dbReference type="Proteomes" id="UP000325313">
    <property type="component" value="Unassembled WGS sequence"/>
</dbReference>
<evidence type="ECO:0000256" key="3">
    <source>
        <dbReference type="ARBA" id="ARBA00022614"/>
    </source>
</evidence>
<feature type="compositionally biased region" description="Basic residues" evidence="5">
    <location>
        <begin position="606"/>
        <end position="618"/>
    </location>
</feature>
<evidence type="ECO:0000313" key="6">
    <source>
        <dbReference type="EMBL" id="KAA1128862.1"/>
    </source>
</evidence>
<feature type="compositionally biased region" description="Low complexity" evidence="5">
    <location>
        <begin position="695"/>
        <end position="710"/>
    </location>
</feature>
<reference evidence="6 7" key="1">
    <citation type="submission" date="2019-05" db="EMBL/GenBank/DDBJ databases">
        <title>Emergence of the Ug99 lineage of the wheat stem rust pathogen through somatic hybridization.</title>
        <authorList>
            <person name="Li F."/>
            <person name="Upadhyaya N.M."/>
            <person name="Sperschneider J."/>
            <person name="Matny O."/>
            <person name="Nguyen-Phuc H."/>
            <person name="Mago R."/>
            <person name="Raley C."/>
            <person name="Miller M.E."/>
            <person name="Silverstein K.A.T."/>
            <person name="Henningsen E."/>
            <person name="Hirsch C.D."/>
            <person name="Visser B."/>
            <person name="Pretorius Z.A."/>
            <person name="Steffenson B.J."/>
            <person name="Schwessinger B."/>
            <person name="Dodds P.N."/>
            <person name="Figueroa M."/>
        </authorList>
    </citation>
    <scope>NUCLEOTIDE SEQUENCE [LARGE SCALE GENOMIC DNA]</scope>
    <source>
        <strain evidence="6 7">Ug99</strain>
    </source>
</reference>
<feature type="compositionally biased region" description="Low complexity" evidence="5">
    <location>
        <begin position="655"/>
        <end position="683"/>
    </location>
</feature>
<organism evidence="6 7">
    <name type="scientific">Puccinia graminis f. sp. tritici</name>
    <dbReference type="NCBI Taxonomy" id="56615"/>
    <lineage>
        <taxon>Eukaryota</taxon>
        <taxon>Fungi</taxon>
        <taxon>Dikarya</taxon>
        <taxon>Basidiomycota</taxon>
        <taxon>Pucciniomycotina</taxon>
        <taxon>Pucciniomycetes</taxon>
        <taxon>Pucciniales</taxon>
        <taxon>Pucciniaceae</taxon>
        <taxon>Puccinia</taxon>
    </lineage>
</organism>
<dbReference type="AlphaFoldDB" id="A0A5B0RU39"/>
<dbReference type="PROSITE" id="PS51450">
    <property type="entry name" value="LRR"/>
    <property type="match status" value="3"/>
</dbReference>
<dbReference type="InterPro" id="IPR003591">
    <property type="entry name" value="Leu-rich_rpt_typical-subtyp"/>
</dbReference>
<dbReference type="Pfam" id="PF13855">
    <property type="entry name" value="LRR_8"/>
    <property type="match status" value="1"/>
</dbReference>
<comment type="subcellular location">
    <subcellularLocation>
        <location evidence="1">Cytoplasm</location>
    </subcellularLocation>
</comment>
<dbReference type="FunFam" id="3.80.10.10:FF:002243">
    <property type="entry name" value="Uncharacterized protein"/>
    <property type="match status" value="1"/>
</dbReference>
<sequence length="777" mass="86847">MLSSSSTQPPTEYIEQLTNQLLNKQQNNNNNNSNNSNNIIILHSDPHHLSYLTTQFNTLLELNQASEPKQPSSIKAYQPTEWMIGVIQQKTQQNPNPLLSTLGSYTTWTIQRPKILTNLLLSPFQQQQQQQPKKWTTEQQLKYLYSTFTKLNSLQLTPASSPSNSISSTPTTDIEPMQLLEGLVELPGQSTVPLCSFKSLWSIYIDRLDPRIFSGWARLSQNLRRLEISRSGILDFEDFLIDTILLDSHQNHHHHLESAQQDLKSDQSNPQDPKPSQQEQRSEQETQQAKDVQEAERTTEREAEEKPTEQQAGKQRDGEEHQAPQSLPSNFPAFAWCFLQHLSLAHNSLTFLSTRALLALKSLVSLDLSSNLLIAVPTGLGHLPRLKSLNLSNNMIDSLLGIHLSLGSITSLNLSRNRLSSICGLERLTTLERLDVRQNQIQDIGELSRLATLPGLTSLWASMNPFTIVHQQQQEWRVRIFEYFAREDREIDRKAPGLVALQLENQGPSYLETKAIRGPVRRRSPTLERPILVDQKPLIVRRTPDHRHSSRSNSSLYSPRARSSEQEEEEGCPSPRLSLPDPAHHHPPSITPSTSSSLSPSTTKVLPKKKPTSRKKPARIVDFQSSSPTPDLPSRLTVDRLSPSRTCSNPCLPVPSSSSSSSTSSPHHPTHSSGPKSAIPSSSTTLPIPASTLLSPHGSSFASSSPSSSSVTTTNLKDSGKGEKNSHHHDNRFRKRIEMLKHELGEDRWLRVLGESEFGSLPPTPSNSHSHSSTHHS</sequence>